<dbReference type="RefSeq" id="WP_111714134.1">
    <property type="nucleotide sequence ID" value="NZ_JAKREG010000002.1"/>
</dbReference>
<proteinExistence type="predicted"/>
<dbReference type="Proteomes" id="UP000249808">
    <property type="component" value="Unassembled WGS sequence"/>
</dbReference>
<reference evidence="2 3" key="1">
    <citation type="journal article" date="2018" name="Front. Microbiol.">
        <title>Description and Comparative Genomics of Macrococcus caseolyticus subsp. hominis subsp. nov., Macrococcus goetzii sp. nov., Macrococcus epidermidis sp. nov., and Macrococcus bohemicus sp. nov., Novel Macrococci From Human Clinical Material With Virulence Potential and Suspected Uptake of Foreign DNA by Natural Transformation.</title>
        <authorList>
            <person name="Maslanova I."/>
            <person name="Wertheimer Z."/>
            <person name="Sedlacek I."/>
            <person name="Svec P."/>
            <person name="Indrakova A."/>
            <person name="Kovarovic V."/>
            <person name="Schumann P."/>
            <person name="Sproer C."/>
            <person name="Kralova S."/>
            <person name="Sedo O."/>
            <person name="Kristofova L."/>
            <person name="Vrbovska V."/>
            <person name="Fuzik T."/>
            <person name="Petras P."/>
            <person name="Zdrahal Z."/>
            <person name="Ruzickova V."/>
            <person name="Doskar J."/>
            <person name="Pantucek R."/>
        </authorList>
    </citation>
    <scope>NUCLEOTIDE SEQUENCE [LARGE SCALE GENOMIC DNA]</scope>
    <source>
        <strain evidence="2 3">01/688</strain>
    </source>
</reference>
<feature type="signal peptide" evidence="1">
    <location>
        <begin position="1"/>
        <end position="23"/>
    </location>
</feature>
<evidence type="ECO:0000313" key="3">
    <source>
        <dbReference type="Proteomes" id="UP000249808"/>
    </source>
</evidence>
<evidence type="ECO:0008006" key="4">
    <source>
        <dbReference type="Google" id="ProtNLM"/>
    </source>
</evidence>
<organism evidence="2 3">
    <name type="scientific">Macrococcus epidermidis</name>
    <dbReference type="NCBI Taxonomy" id="1902580"/>
    <lineage>
        <taxon>Bacteria</taxon>
        <taxon>Bacillati</taxon>
        <taxon>Bacillota</taxon>
        <taxon>Bacilli</taxon>
        <taxon>Bacillales</taxon>
        <taxon>Staphylococcaceae</taxon>
        <taxon>Macrococcus</taxon>
    </lineage>
</organism>
<feature type="chain" id="PRO_5038991689" description="Surface layer protein A domain-containing protein" evidence="1">
    <location>
        <begin position="24"/>
        <end position="211"/>
    </location>
</feature>
<protein>
    <recommendedName>
        <fullName evidence="4">Surface layer protein A domain-containing protein</fullName>
    </recommendedName>
</protein>
<keyword evidence="1" id="KW-0732">Signal</keyword>
<dbReference type="AlphaFoldDB" id="A0A327ZUT2"/>
<keyword evidence="3" id="KW-1185">Reference proteome</keyword>
<comment type="caution">
    <text evidence="2">The sequence shown here is derived from an EMBL/GenBank/DDBJ whole genome shotgun (WGS) entry which is preliminary data.</text>
</comment>
<accession>A0A327ZUT2</accession>
<evidence type="ECO:0000313" key="2">
    <source>
        <dbReference type="EMBL" id="RAK45955.1"/>
    </source>
</evidence>
<name>A0A327ZUT2_9STAP</name>
<evidence type="ECO:0000256" key="1">
    <source>
        <dbReference type="SAM" id="SignalP"/>
    </source>
</evidence>
<gene>
    <name evidence="2" type="ORF">BHU61_00480</name>
</gene>
<dbReference type="EMBL" id="PZJH01000001">
    <property type="protein sequence ID" value="RAK45955.1"/>
    <property type="molecule type" value="Genomic_DNA"/>
</dbReference>
<sequence length="211" mass="23788">MMKKLLVTGLAAGLVLTSVNVQAEAATPKKINIATEAFANKAKSGKLTINGLKAGQKVSYYKNKKGVHYEDFLVGNKPGYDSVRSPNALAFTNFQENVPFMKRTITQVNADNIKAVSRKKIHQVYGKPLYSIRIGIHSEMGYVDFYKNIKIISSERYNKDHTKLTNVVVDRIALIKANDLKTLKKWRNIDKKYGGDQWTIMYLKGSVWKKA</sequence>